<dbReference type="Pfam" id="PF00172">
    <property type="entry name" value="Zn_clus"/>
    <property type="match status" value="1"/>
</dbReference>
<dbReference type="GO" id="GO:0008270">
    <property type="term" value="F:zinc ion binding"/>
    <property type="evidence" value="ECO:0007669"/>
    <property type="project" value="InterPro"/>
</dbReference>
<dbReference type="CDD" id="cd00067">
    <property type="entry name" value="GAL4"/>
    <property type="match status" value="1"/>
</dbReference>
<dbReference type="InterPro" id="IPR036864">
    <property type="entry name" value="Zn2-C6_fun-type_DNA-bd_sf"/>
</dbReference>
<name>A0A1Q5T8U5_9EURO</name>
<dbReference type="Proteomes" id="UP000186955">
    <property type="component" value="Unassembled WGS sequence"/>
</dbReference>
<dbReference type="GO" id="GO:0000981">
    <property type="term" value="F:DNA-binding transcription factor activity, RNA polymerase II-specific"/>
    <property type="evidence" value="ECO:0007669"/>
    <property type="project" value="InterPro"/>
</dbReference>
<sequence length="553" mass="61226">MPASTSIHPNANDFLPFVSNNRPMACDNCRRRKVKCNRTEPCEKCLEASLQCSYHTVPRRKGPKGRTARVLSALPSLQSYDERPTSSSSSSSPSTTSVTPPMACDVPSLMACRPQRISSTVLLAHVNVFLKHLYPIMPVFDSNQVVEDCGRVETLSPPRYAFLLALCAATHLQLNLDARQDDSGLAHAIDHGEVLVAEALRTLREFDPIEHLHVDTVLSSFFLFAAYGNMDQQNHAWHYLSQSISYAYALNLHREQTYTSLPHAEAELRRRVFWLLFITERAYALQRKKPVMLRGNIRKPSIFTSAAPALLYGFVNLISVFEKVTPEFYSWNACDSDDSPIDTFALSEIYQSIASPLPPLTEIPEIQQVDLVVTQQWLQIRLWQTALDRASKSGEVLPLQAPAAAGRAVMGFLASVSHESTDAHGIGIEQKLYDLGTSLVRLSERSVQHAATAQVSYLAADLLSAILTSLVRIRGAQSYLFSSLLQTSESILGLDAVPPVMNLDLPLNLDCNSRLEEWATALVNPSTADKREEAADYIDHQASDRSCGISQGV</sequence>
<feature type="compositionally biased region" description="Low complexity" evidence="6">
    <location>
        <begin position="85"/>
        <end position="100"/>
    </location>
</feature>
<reference evidence="8 9" key="1">
    <citation type="submission" date="2016-10" db="EMBL/GenBank/DDBJ databases">
        <title>Genome sequence of the ascomycete fungus Penicillium subrubescens.</title>
        <authorList>
            <person name="De Vries R.P."/>
            <person name="Peng M."/>
            <person name="Dilokpimol A."/>
            <person name="Hilden K."/>
            <person name="Makela M.R."/>
            <person name="Grigoriev I."/>
            <person name="Riley R."/>
            <person name="Granchi Z."/>
        </authorList>
    </citation>
    <scope>NUCLEOTIDE SEQUENCE [LARGE SCALE GENOMIC DNA]</scope>
    <source>
        <strain evidence="8 9">CBS 132785</strain>
    </source>
</reference>
<accession>A0A1Q5T8U5</accession>
<dbReference type="SUPFAM" id="SSF57701">
    <property type="entry name" value="Zn2/Cys6 DNA-binding domain"/>
    <property type="match status" value="1"/>
</dbReference>
<comment type="caution">
    <text evidence="8">The sequence shown here is derived from an EMBL/GenBank/DDBJ whole genome shotgun (WGS) entry which is preliminary data.</text>
</comment>
<feature type="domain" description="Zn(2)-C6 fungal-type" evidence="7">
    <location>
        <begin position="25"/>
        <end position="54"/>
    </location>
</feature>
<proteinExistence type="predicted"/>
<dbReference type="CDD" id="cd12148">
    <property type="entry name" value="fungal_TF_MHR"/>
    <property type="match status" value="1"/>
</dbReference>
<dbReference type="STRING" id="1316194.A0A1Q5T8U5"/>
<evidence type="ECO:0000313" key="8">
    <source>
        <dbReference type="EMBL" id="OKO96661.1"/>
    </source>
</evidence>
<protein>
    <recommendedName>
        <fullName evidence="7">Zn(2)-C6 fungal-type domain-containing protein</fullName>
    </recommendedName>
</protein>
<keyword evidence="3" id="KW-0238">DNA-binding</keyword>
<evidence type="ECO:0000259" key="7">
    <source>
        <dbReference type="PROSITE" id="PS50048"/>
    </source>
</evidence>
<feature type="region of interest" description="Disordered" evidence="6">
    <location>
        <begin position="73"/>
        <end position="100"/>
    </location>
</feature>
<gene>
    <name evidence="8" type="ORF">PENSUB_10836</name>
</gene>
<keyword evidence="2" id="KW-0805">Transcription regulation</keyword>
<organism evidence="8 9">
    <name type="scientific">Penicillium subrubescens</name>
    <dbReference type="NCBI Taxonomy" id="1316194"/>
    <lineage>
        <taxon>Eukaryota</taxon>
        <taxon>Fungi</taxon>
        <taxon>Dikarya</taxon>
        <taxon>Ascomycota</taxon>
        <taxon>Pezizomycotina</taxon>
        <taxon>Eurotiomycetes</taxon>
        <taxon>Eurotiomycetidae</taxon>
        <taxon>Eurotiales</taxon>
        <taxon>Aspergillaceae</taxon>
        <taxon>Penicillium</taxon>
    </lineage>
</organism>
<dbReference type="SMART" id="SM00066">
    <property type="entry name" value="GAL4"/>
    <property type="match status" value="1"/>
</dbReference>
<dbReference type="GO" id="GO:0003677">
    <property type="term" value="F:DNA binding"/>
    <property type="evidence" value="ECO:0007669"/>
    <property type="project" value="UniProtKB-KW"/>
</dbReference>
<dbReference type="InterPro" id="IPR001138">
    <property type="entry name" value="Zn2Cys6_DnaBD"/>
</dbReference>
<keyword evidence="5" id="KW-0539">Nucleus</keyword>
<evidence type="ECO:0000256" key="2">
    <source>
        <dbReference type="ARBA" id="ARBA00023015"/>
    </source>
</evidence>
<evidence type="ECO:0000256" key="4">
    <source>
        <dbReference type="ARBA" id="ARBA00023163"/>
    </source>
</evidence>
<dbReference type="InterPro" id="IPR050797">
    <property type="entry name" value="Carb_Metab_Trans_Reg"/>
</dbReference>
<dbReference type="InterPro" id="IPR007219">
    <property type="entry name" value="XnlR_reg_dom"/>
</dbReference>
<dbReference type="EMBL" id="MNBE01000698">
    <property type="protein sequence ID" value="OKO96661.1"/>
    <property type="molecule type" value="Genomic_DNA"/>
</dbReference>
<keyword evidence="9" id="KW-1185">Reference proteome</keyword>
<evidence type="ECO:0000256" key="1">
    <source>
        <dbReference type="ARBA" id="ARBA00022723"/>
    </source>
</evidence>
<evidence type="ECO:0000256" key="6">
    <source>
        <dbReference type="SAM" id="MobiDB-lite"/>
    </source>
</evidence>
<evidence type="ECO:0000313" key="9">
    <source>
        <dbReference type="Proteomes" id="UP000186955"/>
    </source>
</evidence>
<dbReference type="PANTHER" id="PTHR31668">
    <property type="entry name" value="GLUCOSE TRANSPORT TRANSCRIPTION REGULATOR RGT1-RELATED-RELATED"/>
    <property type="match status" value="1"/>
</dbReference>
<dbReference type="Gene3D" id="4.10.240.10">
    <property type="entry name" value="Zn(2)-C6 fungal-type DNA-binding domain"/>
    <property type="match status" value="1"/>
</dbReference>
<dbReference type="PROSITE" id="PS00463">
    <property type="entry name" value="ZN2_CY6_FUNGAL_1"/>
    <property type="match status" value="1"/>
</dbReference>
<evidence type="ECO:0000256" key="3">
    <source>
        <dbReference type="ARBA" id="ARBA00023125"/>
    </source>
</evidence>
<dbReference type="AlphaFoldDB" id="A0A1Q5T8U5"/>
<dbReference type="SMART" id="SM00906">
    <property type="entry name" value="Fungal_trans"/>
    <property type="match status" value="1"/>
</dbReference>
<dbReference type="PANTHER" id="PTHR31668:SF19">
    <property type="entry name" value="ZN(2)-C6 FUNGAL-TYPE DOMAIN-CONTAINING PROTEIN-RELATED"/>
    <property type="match status" value="1"/>
</dbReference>
<dbReference type="PROSITE" id="PS50048">
    <property type="entry name" value="ZN2_CY6_FUNGAL_2"/>
    <property type="match status" value="1"/>
</dbReference>
<keyword evidence="4" id="KW-0804">Transcription</keyword>
<keyword evidence="1" id="KW-0479">Metal-binding</keyword>
<evidence type="ECO:0000256" key="5">
    <source>
        <dbReference type="ARBA" id="ARBA00023242"/>
    </source>
</evidence>
<dbReference type="GO" id="GO:0006351">
    <property type="term" value="P:DNA-templated transcription"/>
    <property type="evidence" value="ECO:0007669"/>
    <property type="project" value="InterPro"/>
</dbReference>
<dbReference type="Pfam" id="PF04082">
    <property type="entry name" value="Fungal_trans"/>
    <property type="match status" value="1"/>
</dbReference>